<organism evidence="1 2">
    <name type="scientific">Rhabditophanes sp. KR3021</name>
    <dbReference type="NCBI Taxonomy" id="114890"/>
    <lineage>
        <taxon>Eukaryota</taxon>
        <taxon>Metazoa</taxon>
        <taxon>Ecdysozoa</taxon>
        <taxon>Nematoda</taxon>
        <taxon>Chromadorea</taxon>
        <taxon>Rhabditida</taxon>
        <taxon>Tylenchina</taxon>
        <taxon>Panagrolaimomorpha</taxon>
        <taxon>Strongyloidoidea</taxon>
        <taxon>Alloionematidae</taxon>
        <taxon>Rhabditophanes</taxon>
    </lineage>
</organism>
<name>A0AC35TTR4_9BILA</name>
<evidence type="ECO:0000313" key="2">
    <source>
        <dbReference type="WBParaSite" id="RSKR_0000410700.1"/>
    </source>
</evidence>
<reference evidence="2" key="1">
    <citation type="submission" date="2016-11" db="UniProtKB">
        <authorList>
            <consortium name="WormBaseParasite"/>
        </authorList>
    </citation>
    <scope>IDENTIFICATION</scope>
    <source>
        <strain evidence="2">KR3021</strain>
    </source>
</reference>
<dbReference type="Proteomes" id="UP000095286">
    <property type="component" value="Unplaced"/>
</dbReference>
<protein>
    <submittedName>
        <fullName evidence="2">TPM_phosphatase domain-containing protein</fullName>
    </submittedName>
</protein>
<dbReference type="WBParaSite" id="RSKR_0000410700.1">
    <property type="protein sequence ID" value="RSKR_0000410700.1"/>
    <property type="gene ID" value="RSKR_0000410700"/>
</dbReference>
<evidence type="ECO:0000313" key="1">
    <source>
        <dbReference type="Proteomes" id="UP000095286"/>
    </source>
</evidence>
<accession>A0AC35TTR4</accession>
<proteinExistence type="predicted"/>
<sequence length="147" mass="15763">MINEGTNPTLQKTLAKIDENAFEIRTLIAGLDLNTSDLGIRTMTQDKRSKFNRDIELGFAEHLEQALPFILIGVLAFFMFLILIVYVVLFRKKARAKELYIIKNGGGVGSDDGSSGGGDSRSSSKTGKSGGGSWSGKSGGSRGGSRM</sequence>